<accession>A0A8S1VSQ5</accession>
<dbReference type="EMBL" id="CAJJDO010000071">
    <property type="protein sequence ID" value="CAD8179293.1"/>
    <property type="molecule type" value="Genomic_DNA"/>
</dbReference>
<evidence type="ECO:0000313" key="2">
    <source>
        <dbReference type="Proteomes" id="UP000689195"/>
    </source>
</evidence>
<gene>
    <name evidence="1" type="ORF">PPENT_87.1.T0710178</name>
</gene>
<protein>
    <submittedName>
        <fullName evidence="1">Uncharacterized protein</fullName>
    </submittedName>
</protein>
<name>A0A8S1VSQ5_9CILI</name>
<proteinExistence type="predicted"/>
<reference evidence="1" key="1">
    <citation type="submission" date="2021-01" db="EMBL/GenBank/DDBJ databases">
        <authorList>
            <consortium name="Genoscope - CEA"/>
            <person name="William W."/>
        </authorList>
    </citation>
    <scope>NUCLEOTIDE SEQUENCE</scope>
</reference>
<dbReference type="AlphaFoldDB" id="A0A8S1VSQ5"/>
<sequence>MMDITLDYQLVNVNYALIIAKLVQNKIAYKDYWKWNIKAFYKAVINFNNDKSFEEYKQSNSQSDLEVICTSCQLSYILFEQKCVKGCEKNCNNCEIINGQATCIEFQETHFGFLKNKNTNGTCPQCPSNCIACVERNQQEISDINLSYILTNENLRNTRKCYENLKNRITIILIFQPKKQLFAHQIHNVIINIQQSRIYFVIHHNIYSFVVIP</sequence>
<dbReference type="Proteomes" id="UP000689195">
    <property type="component" value="Unassembled WGS sequence"/>
</dbReference>
<organism evidence="1 2">
    <name type="scientific">Paramecium pentaurelia</name>
    <dbReference type="NCBI Taxonomy" id="43138"/>
    <lineage>
        <taxon>Eukaryota</taxon>
        <taxon>Sar</taxon>
        <taxon>Alveolata</taxon>
        <taxon>Ciliophora</taxon>
        <taxon>Intramacronucleata</taxon>
        <taxon>Oligohymenophorea</taxon>
        <taxon>Peniculida</taxon>
        <taxon>Parameciidae</taxon>
        <taxon>Paramecium</taxon>
    </lineage>
</organism>
<comment type="caution">
    <text evidence="1">The sequence shown here is derived from an EMBL/GenBank/DDBJ whole genome shotgun (WGS) entry which is preliminary data.</text>
</comment>
<keyword evidence="2" id="KW-1185">Reference proteome</keyword>
<evidence type="ECO:0000313" key="1">
    <source>
        <dbReference type="EMBL" id="CAD8179293.1"/>
    </source>
</evidence>